<dbReference type="EMBL" id="QKUF01000004">
    <property type="protein sequence ID" value="PZW32591.1"/>
    <property type="molecule type" value="Genomic_DNA"/>
</dbReference>
<dbReference type="AlphaFoldDB" id="A0A326U8Z4"/>
<accession>A0A326U8Z4</accession>
<comment type="caution">
    <text evidence="3">The sequence shown here is derived from an EMBL/GenBank/DDBJ whole genome shotgun (WGS) entry which is preliminary data.</text>
</comment>
<dbReference type="OrthoDB" id="9888277at2"/>
<proteinExistence type="predicted"/>
<keyword evidence="2" id="KW-1133">Transmembrane helix</keyword>
<dbReference type="Proteomes" id="UP000248806">
    <property type="component" value="Unassembled WGS sequence"/>
</dbReference>
<feature type="region of interest" description="Disordered" evidence="1">
    <location>
        <begin position="1"/>
        <end position="67"/>
    </location>
</feature>
<evidence type="ECO:0000256" key="2">
    <source>
        <dbReference type="SAM" id="Phobius"/>
    </source>
</evidence>
<reference evidence="3 4" key="1">
    <citation type="submission" date="2018-06" db="EMBL/GenBank/DDBJ databases">
        <title>Genomic Encyclopedia of Archaeal and Bacterial Type Strains, Phase II (KMG-II): from individual species to whole genera.</title>
        <authorList>
            <person name="Goeker M."/>
        </authorList>
    </citation>
    <scope>NUCLEOTIDE SEQUENCE [LARGE SCALE GENOMIC DNA]</scope>
    <source>
        <strain evidence="3 4">ATCC BAA-1881</strain>
    </source>
</reference>
<sequence length="264" mass="29677">MASSGLQQCANCGEPLSGPPVPQQPARPTEELHQSTPPLMAPLHEEQMLPPAPQPPALSATELPARQQTETRITLQEQHFPYHTAAPLDVQPLKEQPRPLETPPWLQEKLPFGFPRRPPDLWGTVIHVHSQQEVAPYSGLSSIARQLRDAIWYIPSEVHHPYERERVQVTTIRVRRPDGRQQDARIQGYLRGANVSLGDTISIWGSYRKGAFIIHKAFDHTAHGTVYTTATASALPFYAVILLLLLLFLLFLYFFQVPFTLPGL</sequence>
<name>A0A326U8Z4_THEHA</name>
<feature type="transmembrane region" description="Helical" evidence="2">
    <location>
        <begin position="235"/>
        <end position="255"/>
    </location>
</feature>
<protein>
    <submittedName>
        <fullName evidence="3">Uncharacterized protein</fullName>
    </submittedName>
</protein>
<evidence type="ECO:0000313" key="3">
    <source>
        <dbReference type="EMBL" id="PZW32591.1"/>
    </source>
</evidence>
<keyword evidence="2" id="KW-0472">Membrane</keyword>
<dbReference type="RefSeq" id="WP_111320778.1">
    <property type="nucleotide sequence ID" value="NZ_BIFX01000002.1"/>
</dbReference>
<keyword evidence="2" id="KW-0812">Transmembrane</keyword>
<gene>
    <name evidence="3" type="ORF">EI42_01683</name>
</gene>
<feature type="compositionally biased region" description="Polar residues" evidence="1">
    <location>
        <begin position="1"/>
        <end position="10"/>
    </location>
</feature>
<organism evidence="3 4">
    <name type="scientific">Thermosporothrix hazakensis</name>
    <dbReference type="NCBI Taxonomy" id="644383"/>
    <lineage>
        <taxon>Bacteria</taxon>
        <taxon>Bacillati</taxon>
        <taxon>Chloroflexota</taxon>
        <taxon>Ktedonobacteria</taxon>
        <taxon>Ktedonobacterales</taxon>
        <taxon>Thermosporotrichaceae</taxon>
        <taxon>Thermosporothrix</taxon>
    </lineage>
</organism>
<keyword evidence="4" id="KW-1185">Reference proteome</keyword>
<evidence type="ECO:0000256" key="1">
    <source>
        <dbReference type="SAM" id="MobiDB-lite"/>
    </source>
</evidence>
<evidence type="ECO:0000313" key="4">
    <source>
        <dbReference type="Proteomes" id="UP000248806"/>
    </source>
</evidence>